<organism evidence="1 2">
    <name type="scientific">Pholiota conissans</name>
    <dbReference type="NCBI Taxonomy" id="109636"/>
    <lineage>
        <taxon>Eukaryota</taxon>
        <taxon>Fungi</taxon>
        <taxon>Dikarya</taxon>
        <taxon>Basidiomycota</taxon>
        <taxon>Agaricomycotina</taxon>
        <taxon>Agaricomycetes</taxon>
        <taxon>Agaricomycetidae</taxon>
        <taxon>Agaricales</taxon>
        <taxon>Agaricineae</taxon>
        <taxon>Strophariaceae</taxon>
        <taxon>Pholiota</taxon>
    </lineage>
</organism>
<dbReference type="EMBL" id="MU155159">
    <property type="protein sequence ID" value="KAF9482922.1"/>
    <property type="molecule type" value="Genomic_DNA"/>
</dbReference>
<accession>A0A9P5Z7A3</accession>
<name>A0A9P5Z7A3_9AGAR</name>
<keyword evidence="2" id="KW-1185">Reference proteome</keyword>
<dbReference type="OrthoDB" id="2861760at2759"/>
<sequence>MDAVLSWMKFPALQHIVTLEQCSSLYALISRSSCPLKTLELRVDNRAIHQEELISLLTELPSLVTVRLKDGSCGRQDIGYCIDPLVSRLSESVRCAGAQSFLPHLKTLNAFQRSC</sequence>
<comment type="caution">
    <text evidence="1">The sequence shown here is derived from an EMBL/GenBank/DDBJ whole genome shotgun (WGS) entry which is preliminary data.</text>
</comment>
<gene>
    <name evidence="1" type="ORF">BDN70DRAFT_874336</name>
</gene>
<reference evidence="1" key="1">
    <citation type="submission" date="2020-11" db="EMBL/GenBank/DDBJ databases">
        <authorList>
            <consortium name="DOE Joint Genome Institute"/>
            <person name="Ahrendt S."/>
            <person name="Riley R."/>
            <person name="Andreopoulos W."/>
            <person name="Labutti K."/>
            <person name="Pangilinan J."/>
            <person name="Ruiz-Duenas F.J."/>
            <person name="Barrasa J.M."/>
            <person name="Sanchez-Garcia M."/>
            <person name="Camarero S."/>
            <person name="Miyauchi S."/>
            <person name="Serrano A."/>
            <person name="Linde D."/>
            <person name="Babiker R."/>
            <person name="Drula E."/>
            <person name="Ayuso-Fernandez I."/>
            <person name="Pacheco R."/>
            <person name="Padilla G."/>
            <person name="Ferreira P."/>
            <person name="Barriuso J."/>
            <person name="Kellner H."/>
            <person name="Castanera R."/>
            <person name="Alfaro M."/>
            <person name="Ramirez L."/>
            <person name="Pisabarro A.G."/>
            <person name="Kuo A."/>
            <person name="Tritt A."/>
            <person name="Lipzen A."/>
            <person name="He G."/>
            <person name="Yan M."/>
            <person name="Ng V."/>
            <person name="Cullen D."/>
            <person name="Martin F."/>
            <person name="Rosso M.-N."/>
            <person name="Henrissat B."/>
            <person name="Hibbett D."/>
            <person name="Martinez A.T."/>
            <person name="Grigoriev I.V."/>
        </authorList>
    </citation>
    <scope>NUCLEOTIDE SEQUENCE</scope>
    <source>
        <strain evidence="1">CIRM-BRFM 674</strain>
    </source>
</reference>
<proteinExistence type="predicted"/>
<evidence type="ECO:0000313" key="1">
    <source>
        <dbReference type="EMBL" id="KAF9482922.1"/>
    </source>
</evidence>
<evidence type="ECO:0000313" key="2">
    <source>
        <dbReference type="Proteomes" id="UP000807469"/>
    </source>
</evidence>
<protein>
    <submittedName>
        <fullName evidence="1">Uncharacterized protein</fullName>
    </submittedName>
</protein>
<dbReference type="AlphaFoldDB" id="A0A9P5Z7A3"/>
<dbReference type="Proteomes" id="UP000807469">
    <property type="component" value="Unassembled WGS sequence"/>
</dbReference>